<sequence length="252" mass="27468">MSTRLSPWLLTGLLAALPLGAVWAQTQPAMLTQQQVHALAQGYYTPYEYNRTVEKAALTPEQAYFTPDWQTGTLWTAGGEKHSVAALRYNIALRLVEVRDPTTPAGVSVLPVGGLRGFTLGAEGKRGSHTFETRTVGRSADSRNFFETLTAGPLQLFLLHTIDEKAANWIAAYNIETRPASVSRGVQLFAGQAGQGAVQELALKRKSVEKLFGAQAPQVAAYAAEKKLDYEQVPDLVMLVDYFNSLAKTTQP</sequence>
<evidence type="ECO:0000313" key="2">
    <source>
        <dbReference type="EMBL" id="RYU77976.1"/>
    </source>
</evidence>
<dbReference type="OrthoDB" id="880208at2"/>
<gene>
    <name evidence="2" type="ORF">EWM57_15920</name>
</gene>
<protein>
    <submittedName>
        <fullName evidence="2">Uncharacterized protein</fullName>
    </submittedName>
</protein>
<feature type="signal peptide" evidence="1">
    <location>
        <begin position="1"/>
        <end position="24"/>
    </location>
</feature>
<dbReference type="Proteomes" id="UP000294155">
    <property type="component" value="Unassembled WGS sequence"/>
</dbReference>
<keyword evidence="1" id="KW-0732">Signal</keyword>
<reference evidence="2 3" key="1">
    <citation type="submission" date="2019-02" db="EMBL/GenBank/DDBJ databases">
        <title>Bacterial novel species isolated from soil.</title>
        <authorList>
            <person name="Jung H.-Y."/>
        </authorList>
    </citation>
    <scope>NUCLEOTIDE SEQUENCE [LARGE SCALE GENOMIC DNA]</scope>
    <source>
        <strain evidence="2 3">1-3-3-3</strain>
    </source>
</reference>
<name>A0A4V1ZAG1_9BACT</name>
<evidence type="ECO:0000313" key="3">
    <source>
        <dbReference type="Proteomes" id="UP000294155"/>
    </source>
</evidence>
<comment type="caution">
    <text evidence="2">The sequence shown here is derived from an EMBL/GenBank/DDBJ whole genome shotgun (WGS) entry which is preliminary data.</text>
</comment>
<proteinExistence type="predicted"/>
<feature type="chain" id="PRO_5020642461" evidence="1">
    <location>
        <begin position="25"/>
        <end position="252"/>
    </location>
</feature>
<dbReference type="EMBL" id="SEWE01000038">
    <property type="protein sequence ID" value="RYU77976.1"/>
    <property type="molecule type" value="Genomic_DNA"/>
</dbReference>
<dbReference type="AlphaFoldDB" id="A0A4V1ZAG1"/>
<accession>A0A4V1ZAG1</accession>
<evidence type="ECO:0000256" key="1">
    <source>
        <dbReference type="SAM" id="SignalP"/>
    </source>
</evidence>
<keyword evidence="3" id="KW-1185">Reference proteome</keyword>
<dbReference type="RefSeq" id="WP_129922148.1">
    <property type="nucleotide sequence ID" value="NZ_SEWE01000038.1"/>
</dbReference>
<organism evidence="2 3">
    <name type="scientific">Hymenobacter persicinus</name>
    <dbReference type="NCBI Taxonomy" id="2025506"/>
    <lineage>
        <taxon>Bacteria</taxon>
        <taxon>Pseudomonadati</taxon>
        <taxon>Bacteroidota</taxon>
        <taxon>Cytophagia</taxon>
        <taxon>Cytophagales</taxon>
        <taxon>Hymenobacteraceae</taxon>
        <taxon>Hymenobacter</taxon>
    </lineage>
</organism>